<dbReference type="Pfam" id="PF00724">
    <property type="entry name" value="Oxidored_FMN"/>
    <property type="match status" value="1"/>
</dbReference>
<dbReference type="PANTHER" id="PTHR42917">
    <property type="entry name" value="2,4-DIENOYL-COA REDUCTASE"/>
    <property type="match status" value="1"/>
</dbReference>
<evidence type="ECO:0000256" key="9">
    <source>
        <dbReference type="ARBA" id="ARBA00023014"/>
    </source>
</evidence>
<gene>
    <name evidence="12" type="ORF">I6N98_09045</name>
</gene>
<dbReference type="GO" id="GO:0046872">
    <property type="term" value="F:metal ion binding"/>
    <property type="evidence" value="ECO:0007669"/>
    <property type="project" value="UniProtKB-KW"/>
</dbReference>
<evidence type="ECO:0000256" key="3">
    <source>
        <dbReference type="ARBA" id="ARBA00011048"/>
    </source>
</evidence>
<evidence type="ECO:0000256" key="5">
    <source>
        <dbReference type="ARBA" id="ARBA00022643"/>
    </source>
</evidence>
<keyword evidence="7" id="KW-0560">Oxidoreductase</keyword>
<keyword evidence="13" id="KW-1185">Reference proteome</keyword>
<name>A0A7T4URP9_9GAMM</name>
<accession>A0A7T4URP9</accession>
<reference evidence="12 13" key="1">
    <citation type="submission" date="2020-12" db="EMBL/GenBank/DDBJ databases">
        <authorList>
            <person name="Shan Y."/>
        </authorList>
    </citation>
    <scope>NUCLEOTIDE SEQUENCE [LARGE SCALE GENOMIC DNA]</scope>
    <source>
        <strain evidence="13">csc3.9</strain>
    </source>
</reference>
<dbReference type="SUPFAM" id="SSF51395">
    <property type="entry name" value="FMN-linked oxidoreductases"/>
    <property type="match status" value="1"/>
</dbReference>
<dbReference type="GO" id="GO:0016491">
    <property type="term" value="F:oxidoreductase activity"/>
    <property type="evidence" value="ECO:0007669"/>
    <property type="project" value="UniProtKB-KW"/>
</dbReference>
<evidence type="ECO:0000259" key="11">
    <source>
        <dbReference type="Pfam" id="PF07992"/>
    </source>
</evidence>
<proteinExistence type="inferred from homology"/>
<keyword evidence="8" id="KW-0408">Iron</keyword>
<evidence type="ECO:0000256" key="6">
    <source>
        <dbReference type="ARBA" id="ARBA00022723"/>
    </source>
</evidence>
<dbReference type="SUPFAM" id="SSF51971">
    <property type="entry name" value="Nucleotide-binding domain"/>
    <property type="match status" value="1"/>
</dbReference>
<evidence type="ECO:0000259" key="10">
    <source>
        <dbReference type="Pfam" id="PF00724"/>
    </source>
</evidence>
<dbReference type="KEGG" id="snan:I6N98_09045"/>
<keyword evidence="6" id="KW-0479">Metal-binding</keyword>
<evidence type="ECO:0000256" key="7">
    <source>
        <dbReference type="ARBA" id="ARBA00023002"/>
    </source>
</evidence>
<dbReference type="Pfam" id="PF07992">
    <property type="entry name" value="Pyr_redox_2"/>
    <property type="match status" value="1"/>
</dbReference>
<evidence type="ECO:0000256" key="8">
    <source>
        <dbReference type="ARBA" id="ARBA00023004"/>
    </source>
</evidence>
<protein>
    <submittedName>
        <fullName evidence="12">FAD-dependent oxidoreductase</fullName>
    </submittedName>
</protein>
<evidence type="ECO:0000313" key="13">
    <source>
        <dbReference type="Proteomes" id="UP000596063"/>
    </source>
</evidence>
<dbReference type="InterPro" id="IPR051793">
    <property type="entry name" value="NADH:flavin_oxidoreductase"/>
</dbReference>
<evidence type="ECO:0000256" key="1">
    <source>
        <dbReference type="ARBA" id="ARBA00001917"/>
    </source>
</evidence>
<evidence type="ECO:0000256" key="4">
    <source>
        <dbReference type="ARBA" id="ARBA00022630"/>
    </source>
</evidence>
<evidence type="ECO:0000256" key="2">
    <source>
        <dbReference type="ARBA" id="ARBA00001966"/>
    </source>
</evidence>
<dbReference type="Proteomes" id="UP000596063">
    <property type="component" value="Chromosome"/>
</dbReference>
<dbReference type="InterPro" id="IPR001155">
    <property type="entry name" value="OxRdtase_FMN_N"/>
</dbReference>
<comment type="cofactor">
    <cofactor evidence="1">
        <name>FMN</name>
        <dbReference type="ChEBI" id="CHEBI:58210"/>
    </cofactor>
</comment>
<dbReference type="AlphaFoldDB" id="A0A7T4URP9"/>
<dbReference type="GO" id="GO:0010181">
    <property type="term" value="F:FMN binding"/>
    <property type="evidence" value="ECO:0007669"/>
    <property type="project" value="InterPro"/>
</dbReference>
<feature type="domain" description="NADH:flavin oxidoreductase/NADH oxidase N-terminal" evidence="10">
    <location>
        <begin position="8"/>
        <end position="331"/>
    </location>
</feature>
<keyword evidence="5" id="KW-0288">FMN</keyword>
<organism evidence="12 13">
    <name type="scientific">Spongiibacter nanhainus</name>
    <dbReference type="NCBI Taxonomy" id="2794344"/>
    <lineage>
        <taxon>Bacteria</taxon>
        <taxon>Pseudomonadati</taxon>
        <taxon>Pseudomonadota</taxon>
        <taxon>Gammaproteobacteria</taxon>
        <taxon>Cellvibrionales</taxon>
        <taxon>Spongiibacteraceae</taxon>
        <taxon>Spongiibacter</taxon>
    </lineage>
</organism>
<dbReference type="PRINTS" id="PR00368">
    <property type="entry name" value="FADPNR"/>
</dbReference>
<dbReference type="InterPro" id="IPR023753">
    <property type="entry name" value="FAD/NAD-binding_dom"/>
</dbReference>
<dbReference type="EMBL" id="CP066167">
    <property type="protein sequence ID" value="QQD19956.1"/>
    <property type="molecule type" value="Genomic_DNA"/>
</dbReference>
<feature type="domain" description="FAD/NAD(P)-binding" evidence="11">
    <location>
        <begin position="382"/>
        <end position="594"/>
    </location>
</feature>
<evidence type="ECO:0000313" key="12">
    <source>
        <dbReference type="EMBL" id="QQD19956.1"/>
    </source>
</evidence>
<dbReference type="Gene3D" id="3.20.20.70">
    <property type="entry name" value="Aldolase class I"/>
    <property type="match status" value="1"/>
</dbReference>
<dbReference type="Gene3D" id="3.40.50.720">
    <property type="entry name" value="NAD(P)-binding Rossmann-like Domain"/>
    <property type="match status" value="1"/>
</dbReference>
<comment type="cofactor">
    <cofactor evidence="2">
        <name>[4Fe-4S] cluster</name>
        <dbReference type="ChEBI" id="CHEBI:49883"/>
    </cofactor>
</comment>
<comment type="similarity">
    <text evidence="3">In the N-terminal section; belongs to the NADH:flavin oxidoreductase/NADH oxidase family.</text>
</comment>
<dbReference type="RefSeq" id="WP_198571437.1">
    <property type="nucleotide sequence ID" value="NZ_CP066167.1"/>
</dbReference>
<dbReference type="PRINTS" id="PR00411">
    <property type="entry name" value="PNDRDTASEI"/>
</dbReference>
<dbReference type="InterPro" id="IPR036188">
    <property type="entry name" value="FAD/NAD-bd_sf"/>
</dbReference>
<dbReference type="InterPro" id="IPR013785">
    <property type="entry name" value="Aldolase_TIM"/>
</dbReference>
<keyword evidence="9" id="KW-0411">Iron-sulfur</keyword>
<sequence>MKYTHVNTPLKIGPVEIKNRIVRPAHGTLIGQGSVNDNLIAYHEERAKGGVALSIIEIMGVHPSSLGALNSYDPSLEESYPKLVDACHMHGMKVFQQLWHGGHNIAMPSVDGSPPWSASAIRGLHSAQTPTPMTLSMIKEIIASFEAGARKCEEWGVDGVEIHCAHGYLPAQFLSPAINQRDDEYGGSLENRARFIIELVAAVRAAVSPNIAVGVRVAPDTLEGGAGLEDYQYIVKTLEEKKLIDYVNISLGNYQTFPKMIGGMHEPAGYEMDTSSVIAASTDLPTIVVGRFRTLEEADQLIRSGDADMVGMVRALIADPNLVAKSLDDRADDVRPCIGCNQGCVAGIYKPIMPVMGCTVNPAVGLENFLSENLIQAAQQTKKVVVIGGGPAGMEAARVAALRGHTVSLFEANKELGGKLRYAALAPTRAGIRDIAVWQEEQLYKHGVDVHLNSFVEMADITTLNPDMVIVAVGATPRSDGKQLSNPGEEITLINNAQLKTSVELFEEGKDYSGKDVTVIDDLGEYEAIACAEYLLSMGANVNYVTRHTSFAPYAEYSLMTEPALKRLYGERFTLHLRSRVTGFDGQNVAVLPTYIDRAEDGMTVAAAEVFYISSGTSNSEYLNIFNETTVDIKYIGDARSSRSLVEAIADGYKSTIFS</sequence>
<dbReference type="PANTHER" id="PTHR42917:SF2">
    <property type="entry name" value="2,4-DIENOYL-COA REDUCTASE [(2E)-ENOYL-COA-PRODUCING]"/>
    <property type="match status" value="1"/>
</dbReference>
<dbReference type="GO" id="GO:0051536">
    <property type="term" value="F:iron-sulfur cluster binding"/>
    <property type="evidence" value="ECO:0007669"/>
    <property type="project" value="UniProtKB-KW"/>
</dbReference>
<keyword evidence="4" id="KW-0285">Flavoprotein</keyword>
<dbReference type="Gene3D" id="3.50.50.60">
    <property type="entry name" value="FAD/NAD(P)-binding domain"/>
    <property type="match status" value="1"/>
</dbReference>